<reference evidence="1 2" key="1">
    <citation type="submission" date="2015-05" db="EMBL/GenBank/DDBJ databases">
        <title>Whole genome sequence of Bacillus thuringiensis serovar tolworthi Pasteur Institute Standard strain.</title>
        <authorList>
            <person name="Kanda K."/>
            <person name="Nakashima K."/>
            <person name="Nagano Y."/>
        </authorList>
    </citation>
    <scope>NUCLEOTIDE SEQUENCE [LARGE SCALE GENOMIC DNA]</scope>
    <source>
        <strain evidence="1 2">Pasteur Institute Standard strain</strain>
    </source>
</reference>
<proteinExistence type="predicted"/>
<protein>
    <submittedName>
        <fullName evidence="1">Uncharacterized protein</fullName>
    </submittedName>
</protein>
<accession>A0A9W3ZYE8</accession>
<organism evidence="1 2">
    <name type="scientific">Bacillus thuringiensis subsp. tolworthi</name>
    <dbReference type="NCBI Taxonomy" id="1442"/>
    <lineage>
        <taxon>Bacteria</taxon>
        <taxon>Bacillati</taxon>
        <taxon>Bacillota</taxon>
        <taxon>Bacilli</taxon>
        <taxon>Bacillales</taxon>
        <taxon>Bacillaceae</taxon>
        <taxon>Bacillus</taxon>
        <taxon>Bacillus cereus group</taxon>
    </lineage>
</organism>
<name>A0A9W3ZYE8_BACTO</name>
<sequence>MWKMKVEKVGTGIQWDEEITRKNDNFKWVKISKKCSEEKALEYAEKLVSNFNSTLREGESARKVVGVFFDDN</sequence>
<dbReference type="Proteomes" id="UP000055316">
    <property type="component" value="Chromosome"/>
</dbReference>
<evidence type="ECO:0000313" key="2">
    <source>
        <dbReference type="Proteomes" id="UP000055316"/>
    </source>
</evidence>
<gene>
    <name evidence="1" type="ORF">KNN_00325</name>
</gene>
<dbReference type="EMBL" id="AP014864">
    <property type="protein sequence ID" value="BAR81202.1"/>
    <property type="molecule type" value="Genomic_DNA"/>
</dbReference>
<dbReference type="AlphaFoldDB" id="A0A9W3ZYE8"/>
<dbReference type="RefSeq" id="WP_060851537.1">
    <property type="nucleotide sequence ID" value="NZ_AP014864.1"/>
</dbReference>
<evidence type="ECO:0000313" key="1">
    <source>
        <dbReference type="EMBL" id="BAR81202.1"/>
    </source>
</evidence>